<evidence type="ECO:0000256" key="1">
    <source>
        <dbReference type="ARBA" id="ARBA00004141"/>
    </source>
</evidence>
<sequence>MNMSIVKKKQVIDFCFLLFILVLPFELIFSPIAFGLLAFVFLVFGDKKNLFTVIKNHYLASITTLLYAYYVIGMLINGSFDIAKIDAQFFLFVVPLLFVVLNLSIEQIQKAKIVYVWACIAFCLLALLTLGYSLAVNYEHRNDYNFIQTSMYHFHYPYDVLYINSGYIILLFGMGFKRIKYLLATLFFTIIMLSGVRMGVGVFTLITLIYILVNFKKLLNFKTLALMVFIVLLGFVLVKNSRYVNDKYFDTLNKIGFNTNEYVSDIGEEYHKVTLRQKLWSSACDALSQSPNLFFGYGAQGSREPLNDIYTSRNYKIELMNSHNEYLTTLLNGGIFGLFILISVFILSIIISIKSNSIDNLLIVVIIAIAFITESMLERQKGAVFFAVFITLIIIEGKLKLFNSTKTLENQLE</sequence>
<dbReference type="PANTHER" id="PTHR37422">
    <property type="entry name" value="TEICHURONIC ACID BIOSYNTHESIS PROTEIN TUAE"/>
    <property type="match status" value="1"/>
</dbReference>
<feature type="transmembrane region" description="Helical" evidence="5">
    <location>
        <begin position="57"/>
        <end position="77"/>
    </location>
</feature>
<keyword evidence="2 5" id="KW-0812">Transmembrane</keyword>
<evidence type="ECO:0000256" key="5">
    <source>
        <dbReference type="SAM" id="Phobius"/>
    </source>
</evidence>
<keyword evidence="8" id="KW-1185">Reference proteome</keyword>
<feature type="transmembrane region" description="Helical" evidence="5">
    <location>
        <begin position="114"/>
        <end position="135"/>
    </location>
</feature>
<feature type="transmembrane region" description="Helical" evidence="5">
    <location>
        <begin position="156"/>
        <end position="176"/>
    </location>
</feature>
<accession>A0A5C7B991</accession>
<dbReference type="PANTHER" id="PTHR37422:SF13">
    <property type="entry name" value="LIPOPOLYSACCHARIDE BIOSYNTHESIS PROTEIN PA4999-RELATED"/>
    <property type="match status" value="1"/>
</dbReference>
<feature type="transmembrane region" description="Helical" evidence="5">
    <location>
        <begin position="330"/>
        <end position="353"/>
    </location>
</feature>
<feature type="transmembrane region" description="Helical" evidence="5">
    <location>
        <begin position="219"/>
        <end position="238"/>
    </location>
</feature>
<dbReference type="STRING" id="1123037.GCA_000425305_00094"/>
<feature type="transmembrane region" description="Helical" evidence="5">
    <location>
        <begin position="360"/>
        <end position="377"/>
    </location>
</feature>
<evidence type="ECO:0000256" key="3">
    <source>
        <dbReference type="ARBA" id="ARBA00022989"/>
    </source>
</evidence>
<dbReference type="OrthoDB" id="1631746at2"/>
<gene>
    <name evidence="7" type="ORF">ES692_04300</name>
</gene>
<keyword evidence="3 5" id="KW-1133">Transmembrane helix</keyword>
<feature type="transmembrane region" description="Helical" evidence="5">
    <location>
        <begin position="12"/>
        <end position="45"/>
    </location>
</feature>
<protein>
    <recommendedName>
        <fullName evidence="6">O-antigen ligase-related domain-containing protein</fullName>
    </recommendedName>
</protein>
<evidence type="ECO:0000256" key="4">
    <source>
        <dbReference type="ARBA" id="ARBA00023136"/>
    </source>
</evidence>
<dbReference type="InterPro" id="IPR007016">
    <property type="entry name" value="O-antigen_ligase-rel_domated"/>
</dbReference>
<comment type="subcellular location">
    <subcellularLocation>
        <location evidence="1">Membrane</location>
        <topology evidence="1">Multi-pass membrane protein</topology>
    </subcellularLocation>
</comment>
<dbReference type="InterPro" id="IPR051533">
    <property type="entry name" value="WaaL-like"/>
</dbReference>
<organism evidence="7 8">
    <name type="scientific">Psychroserpens burtonensis</name>
    <dbReference type="NCBI Taxonomy" id="49278"/>
    <lineage>
        <taxon>Bacteria</taxon>
        <taxon>Pseudomonadati</taxon>
        <taxon>Bacteroidota</taxon>
        <taxon>Flavobacteriia</taxon>
        <taxon>Flavobacteriales</taxon>
        <taxon>Flavobacteriaceae</taxon>
        <taxon>Psychroserpens</taxon>
    </lineage>
</organism>
<dbReference type="Pfam" id="PF04932">
    <property type="entry name" value="Wzy_C"/>
    <property type="match status" value="1"/>
</dbReference>
<feature type="domain" description="O-antigen ligase-related" evidence="6">
    <location>
        <begin position="184"/>
        <end position="342"/>
    </location>
</feature>
<dbReference type="EMBL" id="VOSB01000005">
    <property type="protein sequence ID" value="TXE19084.1"/>
    <property type="molecule type" value="Genomic_DNA"/>
</dbReference>
<feature type="transmembrane region" description="Helical" evidence="5">
    <location>
        <begin position="383"/>
        <end position="402"/>
    </location>
</feature>
<name>A0A5C7B991_9FLAO</name>
<evidence type="ECO:0000256" key="2">
    <source>
        <dbReference type="ARBA" id="ARBA00022692"/>
    </source>
</evidence>
<evidence type="ECO:0000313" key="8">
    <source>
        <dbReference type="Proteomes" id="UP000321938"/>
    </source>
</evidence>
<dbReference type="GO" id="GO:0016020">
    <property type="term" value="C:membrane"/>
    <property type="evidence" value="ECO:0007669"/>
    <property type="project" value="UniProtKB-SubCell"/>
</dbReference>
<keyword evidence="4 5" id="KW-0472">Membrane</keyword>
<dbReference type="Proteomes" id="UP000321938">
    <property type="component" value="Unassembled WGS sequence"/>
</dbReference>
<dbReference type="AlphaFoldDB" id="A0A5C7B991"/>
<reference evidence="7 8" key="1">
    <citation type="submission" date="2019-08" db="EMBL/GenBank/DDBJ databases">
        <title>Genome of Psychroserpens burtonensis ACAM 167.</title>
        <authorList>
            <person name="Bowman J.P."/>
        </authorList>
    </citation>
    <scope>NUCLEOTIDE SEQUENCE [LARGE SCALE GENOMIC DNA]</scope>
    <source>
        <strain evidence="7 8">ACAM 167</strain>
    </source>
</reference>
<proteinExistence type="predicted"/>
<feature type="transmembrane region" description="Helical" evidence="5">
    <location>
        <begin position="89"/>
        <end position="108"/>
    </location>
</feature>
<feature type="transmembrane region" description="Helical" evidence="5">
    <location>
        <begin position="182"/>
        <end position="212"/>
    </location>
</feature>
<evidence type="ECO:0000313" key="7">
    <source>
        <dbReference type="EMBL" id="TXE19084.1"/>
    </source>
</evidence>
<evidence type="ECO:0000259" key="6">
    <source>
        <dbReference type="Pfam" id="PF04932"/>
    </source>
</evidence>
<comment type="caution">
    <text evidence="7">The sequence shown here is derived from an EMBL/GenBank/DDBJ whole genome shotgun (WGS) entry which is preliminary data.</text>
</comment>